<reference evidence="1" key="1">
    <citation type="submission" date="2023-07" db="EMBL/GenBank/DDBJ databases">
        <title>Black Yeasts Isolated from many extreme environments.</title>
        <authorList>
            <person name="Coleine C."/>
            <person name="Stajich J.E."/>
            <person name="Selbmann L."/>
        </authorList>
    </citation>
    <scope>NUCLEOTIDE SEQUENCE</scope>
    <source>
        <strain evidence="1">CCFEE 5714</strain>
    </source>
</reference>
<sequence>MRSLSFPKLSTLRRQDDKESDMAANSSPYLVMHGHSRNSSGASTSSSPITSTFSTRTHSRFPSSSSSLATSPDSPVNHAKSHLHDLMEEPAEREDILSHQDVEYVSAESFIEEPLCICDTPFCEHRQTFGAQTSPSTPEWTSGDDHAWRRESGALRTVKRCRSGELSSEGKAASRASRHWPSISSRWRDRKPTTSVSGQTVRSAPPSRESSVRRPSISQSLASHLGPRQTFIIPERQVDSAYCDTWPPSPTRPTESLDIPHSGYSEDPIDREGRSCTPLLPPLLSELRNSQIGERQPSSSSSSNTAKRSSAPVNDVQALSSMVNGMPTPPLSAKPSVASFGMGRSSHVHSRSDVAPMSMSQEPDQWAIRLGHANFEIEPQPYLPQICNRESCNRLLQDWEAARVEYMRVAARVSEHYGPSSRTYKLTEEKWSEIDYLWRMNLRRANAEAEANGQTPALQSLAETQPLAKIPSLVDPQQPEKFLKVAEADIVGPMVQYSKIQQPPSPKKTNFLRLFTDPSSLFGRSSSGARY</sequence>
<dbReference type="Proteomes" id="UP001281147">
    <property type="component" value="Unassembled WGS sequence"/>
</dbReference>
<organism evidence="1 2">
    <name type="scientific">Vermiconidia calcicola</name>
    <dbReference type="NCBI Taxonomy" id="1690605"/>
    <lineage>
        <taxon>Eukaryota</taxon>
        <taxon>Fungi</taxon>
        <taxon>Dikarya</taxon>
        <taxon>Ascomycota</taxon>
        <taxon>Pezizomycotina</taxon>
        <taxon>Dothideomycetes</taxon>
        <taxon>Dothideomycetidae</taxon>
        <taxon>Mycosphaerellales</taxon>
        <taxon>Extremaceae</taxon>
        <taxon>Vermiconidia</taxon>
    </lineage>
</organism>
<evidence type="ECO:0000313" key="1">
    <source>
        <dbReference type="EMBL" id="KAK3706744.1"/>
    </source>
</evidence>
<accession>A0ACC3N0F9</accession>
<proteinExistence type="predicted"/>
<name>A0ACC3N0F9_9PEZI</name>
<evidence type="ECO:0000313" key="2">
    <source>
        <dbReference type="Proteomes" id="UP001281147"/>
    </source>
</evidence>
<comment type="caution">
    <text evidence="1">The sequence shown here is derived from an EMBL/GenBank/DDBJ whole genome shotgun (WGS) entry which is preliminary data.</text>
</comment>
<keyword evidence="2" id="KW-1185">Reference proteome</keyword>
<protein>
    <submittedName>
        <fullName evidence="1">Uncharacterized protein</fullName>
    </submittedName>
</protein>
<dbReference type="EMBL" id="JAUTXU010000117">
    <property type="protein sequence ID" value="KAK3706744.1"/>
    <property type="molecule type" value="Genomic_DNA"/>
</dbReference>
<gene>
    <name evidence="1" type="ORF">LTR37_012589</name>
</gene>